<feature type="region of interest" description="Disordered" evidence="1">
    <location>
        <begin position="1"/>
        <end position="21"/>
    </location>
</feature>
<dbReference type="AlphaFoldDB" id="A0AAD7W898"/>
<evidence type="ECO:0000313" key="2">
    <source>
        <dbReference type="EMBL" id="KAJ8386549.1"/>
    </source>
</evidence>
<accession>A0AAD7W898</accession>
<feature type="region of interest" description="Disordered" evidence="1">
    <location>
        <begin position="58"/>
        <end position="94"/>
    </location>
</feature>
<evidence type="ECO:0000313" key="3">
    <source>
        <dbReference type="Proteomes" id="UP001221898"/>
    </source>
</evidence>
<gene>
    <name evidence="2" type="ORF">AAFF_G00168750</name>
</gene>
<reference evidence="2" key="1">
    <citation type="journal article" date="2023" name="Science">
        <title>Genome structures resolve the early diversification of teleost fishes.</title>
        <authorList>
            <person name="Parey E."/>
            <person name="Louis A."/>
            <person name="Montfort J."/>
            <person name="Bouchez O."/>
            <person name="Roques C."/>
            <person name="Iampietro C."/>
            <person name="Lluch J."/>
            <person name="Castinel A."/>
            <person name="Donnadieu C."/>
            <person name="Desvignes T."/>
            <person name="Floi Bucao C."/>
            <person name="Jouanno E."/>
            <person name="Wen M."/>
            <person name="Mejri S."/>
            <person name="Dirks R."/>
            <person name="Jansen H."/>
            <person name="Henkel C."/>
            <person name="Chen W.J."/>
            <person name="Zahm M."/>
            <person name="Cabau C."/>
            <person name="Klopp C."/>
            <person name="Thompson A.W."/>
            <person name="Robinson-Rechavi M."/>
            <person name="Braasch I."/>
            <person name="Lecointre G."/>
            <person name="Bobe J."/>
            <person name="Postlethwait J.H."/>
            <person name="Berthelot C."/>
            <person name="Roest Crollius H."/>
            <person name="Guiguen Y."/>
        </authorList>
    </citation>
    <scope>NUCLEOTIDE SEQUENCE</scope>
    <source>
        <strain evidence="2">NC1722</strain>
    </source>
</reference>
<name>A0AAD7W898_9TELE</name>
<feature type="compositionally biased region" description="Low complexity" evidence="1">
    <location>
        <begin position="80"/>
        <end position="92"/>
    </location>
</feature>
<protein>
    <submittedName>
        <fullName evidence="2">Uncharacterized protein</fullName>
    </submittedName>
</protein>
<evidence type="ECO:0000256" key="1">
    <source>
        <dbReference type="SAM" id="MobiDB-lite"/>
    </source>
</evidence>
<sequence>MLYGQLKEGQRTQGGQKKRYKDNIKTHLRKCRFNLHNWEEVALNRNLWSRMVYEGTAQQEKDLHRAAEEKRQQRKERSTTKMAPPTTTTMTTIHKCPHCNRTSRIGLYTRLRVITDDDDGVCV</sequence>
<dbReference type="EMBL" id="JAINUG010000226">
    <property type="protein sequence ID" value="KAJ8386549.1"/>
    <property type="molecule type" value="Genomic_DNA"/>
</dbReference>
<feature type="compositionally biased region" description="Basic and acidic residues" evidence="1">
    <location>
        <begin position="59"/>
        <end position="79"/>
    </location>
</feature>
<organism evidence="2 3">
    <name type="scientific">Aldrovandia affinis</name>
    <dbReference type="NCBI Taxonomy" id="143900"/>
    <lineage>
        <taxon>Eukaryota</taxon>
        <taxon>Metazoa</taxon>
        <taxon>Chordata</taxon>
        <taxon>Craniata</taxon>
        <taxon>Vertebrata</taxon>
        <taxon>Euteleostomi</taxon>
        <taxon>Actinopterygii</taxon>
        <taxon>Neopterygii</taxon>
        <taxon>Teleostei</taxon>
        <taxon>Notacanthiformes</taxon>
        <taxon>Halosauridae</taxon>
        <taxon>Aldrovandia</taxon>
    </lineage>
</organism>
<proteinExistence type="predicted"/>
<keyword evidence="3" id="KW-1185">Reference proteome</keyword>
<dbReference type="Proteomes" id="UP001221898">
    <property type="component" value="Unassembled WGS sequence"/>
</dbReference>
<comment type="caution">
    <text evidence="2">The sequence shown here is derived from an EMBL/GenBank/DDBJ whole genome shotgun (WGS) entry which is preliminary data.</text>
</comment>